<name>A0A9N8DFP7_9STRA</name>
<comment type="caution">
    <text evidence="2">The sequence shown here is derived from an EMBL/GenBank/DDBJ whole genome shotgun (WGS) entry which is preliminary data.</text>
</comment>
<evidence type="ECO:0000256" key="1">
    <source>
        <dbReference type="SAM" id="MobiDB-lite"/>
    </source>
</evidence>
<protein>
    <submittedName>
        <fullName evidence="2">Uncharacterized protein</fullName>
    </submittedName>
</protein>
<proteinExistence type="predicted"/>
<evidence type="ECO:0000313" key="2">
    <source>
        <dbReference type="EMBL" id="CAB9501907.1"/>
    </source>
</evidence>
<sequence length="119" mass="12350">MDFPGQDRAWMPMGNNQAVPLSKLLCAAYWPRPASVGGNVPVVAPHGMPHGFMLSLQNALHDAMNAAHIEGDGAVDAADMLLEPAGTANERTPVSPLDVSDSGDQTVAQLKSTGGSAKM</sequence>
<evidence type="ECO:0000313" key="3">
    <source>
        <dbReference type="Proteomes" id="UP001153069"/>
    </source>
</evidence>
<gene>
    <name evidence="2" type="ORF">SEMRO_121_G059010.1</name>
</gene>
<organism evidence="2 3">
    <name type="scientific">Seminavis robusta</name>
    <dbReference type="NCBI Taxonomy" id="568900"/>
    <lineage>
        <taxon>Eukaryota</taxon>
        <taxon>Sar</taxon>
        <taxon>Stramenopiles</taxon>
        <taxon>Ochrophyta</taxon>
        <taxon>Bacillariophyta</taxon>
        <taxon>Bacillariophyceae</taxon>
        <taxon>Bacillariophycidae</taxon>
        <taxon>Naviculales</taxon>
        <taxon>Naviculaceae</taxon>
        <taxon>Seminavis</taxon>
    </lineage>
</organism>
<dbReference type="Proteomes" id="UP001153069">
    <property type="component" value="Unassembled WGS sequence"/>
</dbReference>
<dbReference type="AlphaFoldDB" id="A0A9N8DFP7"/>
<feature type="compositionally biased region" description="Polar residues" evidence="1">
    <location>
        <begin position="102"/>
        <end position="119"/>
    </location>
</feature>
<keyword evidence="3" id="KW-1185">Reference proteome</keyword>
<reference evidence="2" key="1">
    <citation type="submission" date="2020-06" db="EMBL/GenBank/DDBJ databases">
        <authorList>
            <consortium name="Plant Systems Biology data submission"/>
        </authorList>
    </citation>
    <scope>NUCLEOTIDE SEQUENCE</scope>
    <source>
        <strain evidence="2">D6</strain>
    </source>
</reference>
<accession>A0A9N8DFP7</accession>
<feature type="region of interest" description="Disordered" evidence="1">
    <location>
        <begin position="82"/>
        <end position="119"/>
    </location>
</feature>
<dbReference type="EMBL" id="CAICTM010000120">
    <property type="protein sequence ID" value="CAB9501907.1"/>
    <property type="molecule type" value="Genomic_DNA"/>
</dbReference>